<dbReference type="Ensembl" id="ENSSGRT00000113947.1">
    <property type="protein sequence ID" value="ENSSGRP00000107240.1"/>
    <property type="gene ID" value="ENSSGRG00000052953.1"/>
</dbReference>
<feature type="chain" id="PRO_5025574664" evidence="10">
    <location>
        <begin position="22"/>
        <end position="344"/>
    </location>
</feature>
<dbReference type="GO" id="GO:0009617">
    <property type="term" value="P:response to bacterium"/>
    <property type="evidence" value="ECO:0007669"/>
    <property type="project" value="TreeGrafter"/>
</dbReference>
<dbReference type="InParanoid" id="A0A672SXR8"/>
<evidence type="ECO:0000256" key="2">
    <source>
        <dbReference type="ARBA" id="ARBA00022475"/>
    </source>
</evidence>
<dbReference type="Proteomes" id="UP000472262">
    <property type="component" value="Unassembled WGS sequence"/>
</dbReference>
<dbReference type="OMA" id="KERHYND"/>
<protein>
    <submittedName>
        <fullName evidence="12">Uncharacterized LOC107593235</fullName>
    </submittedName>
</protein>
<evidence type="ECO:0000256" key="4">
    <source>
        <dbReference type="ARBA" id="ARBA00022859"/>
    </source>
</evidence>
<keyword evidence="3 10" id="KW-0732">Signal</keyword>
<gene>
    <name evidence="12" type="primary">nitr13</name>
</gene>
<dbReference type="SMART" id="SM00408">
    <property type="entry name" value="IGc2"/>
    <property type="match status" value="1"/>
</dbReference>
<keyword evidence="4" id="KW-0391">Immunity</keyword>
<dbReference type="SMART" id="SM00406">
    <property type="entry name" value="IGv"/>
    <property type="match status" value="2"/>
</dbReference>
<evidence type="ECO:0000256" key="6">
    <source>
        <dbReference type="ARBA" id="ARBA00023157"/>
    </source>
</evidence>
<dbReference type="AlphaFoldDB" id="A0A672SXR8"/>
<dbReference type="SUPFAM" id="SSF48726">
    <property type="entry name" value="Immunoglobulin"/>
    <property type="match status" value="2"/>
</dbReference>
<dbReference type="FunCoup" id="A0A672SXR8">
    <property type="interactions" value="6"/>
</dbReference>
<evidence type="ECO:0000256" key="9">
    <source>
        <dbReference type="SAM" id="Phobius"/>
    </source>
</evidence>
<accession>A0A672SXR8</accession>
<sequence>MMVMWISVMLLCEMCKYPTHSKDFHQPDPVMMVSVGDNVTLRCFFLIDHTDPITWYKQTSGHQPQAVAMVQKLANTPHFFDNFKSSRFSIETDTEKCHLRISNVTSSDEAMYYCGWRKYETHFAGGTYLASKGSKNNRYESKVSVLQHPESEPVRSGDTVTLQCSVRYEHSTTDIRMFWFRSDSGKSVPEILYTHNQSNHCETDSTRSCTFKLFKNISSQMDTGTYYCAVVTCGKILFGNGTQINMVKPVDPLVIILGVLLGVCIIVITAQAVLSHKKERYYNNKGKHFDLICLLKINSYTALHFKEGKNRRVRRKGETPQDSVYSQVNNPHETDHSIDEYRSV</sequence>
<dbReference type="InterPro" id="IPR003598">
    <property type="entry name" value="Ig_sub2"/>
</dbReference>
<evidence type="ECO:0000256" key="1">
    <source>
        <dbReference type="ARBA" id="ARBA00004236"/>
    </source>
</evidence>
<keyword evidence="2" id="KW-1003">Cell membrane</keyword>
<reference evidence="12" key="2">
    <citation type="submission" date="2025-09" db="UniProtKB">
        <authorList>
            <consortium name="Ensembl"/>
        </authorList>
    </citation>
    <scope>IDENTIFICATION</scope>
</reference>
<feature type="transmembrane region" description="Helical" evidence="9">
    <location>
        <begin position="253"/>
        <end position="274"/>
    </location>
</feature>
<dbReference type="InterPro" id="IPR052051">
    <property type="entry name" value="TCR_complex_component"/>
</dbReference>
<keyword evidence="9" id="KW-1133">Transmembrane helix</keyword>
<dbReference type="InterPro" id="IPR036179">
    <property type="entry name" value="Ig-like_dom_sf"/>
</dbReference>
<organism evidence="12 13">
    <name type="scientific">Sinocyclocheilus grahami</name>
    <name type="common">Dianchi golden-line fish</name>
    <name type="synonym">Barbus grahami</name>
    <dbReference type="NCBI Taxonomy" id="75366"/>
    <lineage>
        <taxon>Eukaryota</taxon>
        <taxon>Metazoa</taxon>
        <taxon>Chordata</taxon>
        <taxon>Craniata</taxon>
        <taxon>Vertebrata</taxon>
        <taxon>Euteleostomi</taxon>
        <taxon>Actinopterygii</taxon>
        <taxon>Neopterygii</taxon>
        <taxon>Teleostei</taxon>
        <taxon>Ostariophysi</taxon>
        <taxon>Cypriniformes</taxon>
        <taxon>Cyprinidae</taxon>
        <taxon>Cyprininae</taxon>
        <taxon>Sinocyclocheilus</taxon>
    </lineage>
</organism>
<dbReference type="Pfam" id="PF07686">
    <property type="entry name" value="V-set"/>
    <property type="match status" value="2"/>
</dbReference>
<dbReference type="InterPro" id="IPR007110">
    <property type="entry name" value="Ig-like_dom"/>
</dbReference>
<dbReference type="SMART" id="SM00409">
    <property type="entry name" value="IG"/>
    <property type="match status" value="2"/>
</dbReference>
<evidence type="ECO:0000256" key="3">
    <source>
        <dbReference type="ARBA" id="ARBA00022729"/>
    </source>
</evidence>
<feature type="domain" description="Ig-like" evidence="11">
    <location>
        <begin position="18"/>
        <end position="114"/>
    </location>
</feature>
<keyword evidence="13" id="KW-1185">Reference proteome</keyword>
<dbReference type="Gene3D" id="2.60.40.10">
    <property type="entry name" value="Immunoglobulins"/>
    <property type="match status" value="2"/>
</dbReference>
<evidence type="ECO:0000256" key="8">
    <source>
        <dbReference type="SAM" id="MobiDB-lite"/>
    </source>
</evidence>
<evidence type="ECO:0000256" key="5">
    <source>
        <dbReference type="ARBA" id="ARBA00023136"/>
    </source>
</evidence>
<feature type="signal peptide" evidence="10">
    <location>
        <begin position="1"/>
        <end position="21"/>
    </location>
</feature>
<dbReference type="CDD" id="cd00099">
    <property type="entry name" value="IgV"/>
    <property type="match status" value="2"/>
</dbReference>
<dbReference type="InterPro" id="IPR013106">
    <property type="entry name" value="Ig_V-set"/>
</dbReference>
<evidence type="ECO:0000256" key="10">
    <source>
        <dbReference type="SAM" id="SignalP"/>
    </source>
</evidence>
<feature type="compositionally biased region" description="Basic and acidic residues" evidence="8">
    <location>
        <begin position="332"/>
        <end position="344"/>
    </location>
</feature>
<feature type="compositionally biased region" description="Polar residues" evidence="8">
    <location>
        <begin position="320"/>
        <end position="331"/>
    </location>
</feature>
<feature type="domain" description="Ig-like" evidence="11">
    <location>
        <begin position="141"/>
        <end position="230"/>
    </location>
</feature>
<dbReference type="InterPro" id="IPR003599">
    <property type="entry name" value="Ig_sub"/>
</dbReference>
<name>A0A672SXR8_SINGR</name>
<evidence type="ECO:0000313" key="13">
    <source>
        <dbReference type="Proteomes" id="UP000472262"/>
    </source>
</evidence>
<keyword evidence="5 9" id="KW-0472">Membrane</keyword>
<keyword evidence="7" id="KW-0325">Glycoprotein</keyword>
<dbReference type="PROSITE" id="PS50835">
    <property type="entry name" value="IG_LIKE"/>
    <property type="match status" value="2"/>
</dbReference>
<comment type="subcellular location">
    <subcellularLocation>
        <location evidence="1">Cell membrane</location>
    </subcellularLocation>
</comment>
<dbReference type="GO" id="GO:0005886">
    <property type="term" value="C:plasma membrane"/>
    <property type="evidence" value="ECO:0007669"/>
    <property type="project" value="UniProtKB-SubCell"/>
</dbReference>
<evidence type="ECO:0000259" key="11">
    <source>
        <dbReference type="PROSITE" id="PS50835"/>
    </source>
</evidence>
<reference evidence="12" key="1">
    <citation type="submission" date="2025-08" db="UniProtKB">
        <authorList>
            <consortium name="Ensembl"/>
        </authorList>
    </citation>
    <scope>IDENTIFICATION</scope>
</reference>
<evidence type="ECO:0000256" key="7">
    <source>
        <dbReference type="ARBA" id="ARBA00023180"/>
    </source>
</evidence>
<dbReference type="GO" id="GO:0002376">
    <property type="term" value="P:immune system process"/>
    <property type="evidence" value="ECO:0007669"/>
    <property type="project" value="UniProtKB-KW"/>
</dbReference>
<proteinExistence type="predicted"/>
<feature type="region of interest" description="Disordered" evidence="8">
    <location>
        <begin position="311"/>
        <end position="344"/>
    </location>
</feature>
<evidence type="ECO:0000313" key="12">
    <source>
        <dbReference type="Ensembl" id="ENSSGRP00000107240.1"/>
    </source>
</evidence>
<keyword evidence="9" id="KW-0812">Transmembrane</keyword>
<dbReference type="PANTHER" id="PTHR19433">
    <property type="entry name" value="T-CELL RECEPTOR ALPHA CHAIN V REGION-RELATED"/>
    <property type="match status" value="1"/>
</dbReference>
<dbReference type="InterPro" id="IPR013783">
    <property type="entry name" value="Ig-like_fold"/>
</dbReference>
<keyword evidence="6" id="KW-1015">Disulfide bond</keyword>
<dbReference type="PANTHER" id="PTHR19433:SF133">
    <property type="entry name" value="IMMUNE-TYPE RECEPTOR 5 PRECURSOR-RELATED"/>
    <property type="match status" value="1"/>
</dbReference>